<keyword evidence="2" id="KW-1133">Transmembrane helix</keyword>
<organism evidence="4 5">
    <name type="scientific">Sinosporangium album</name>
    <dbReference type="NCBI Taxonomy" id="504805"/>
    <lineage>
        <taxon>Bacteria</taxon>
        <taxon>Bacillati</taxon>
        <taxon>Actinomycetota</taxon>
        <taxon>Actinomycetes</taxon>
        <taxon>Streptosporangiales</taxon>
        <taxon>Streptosporangiaceae</taxon>
        <taxon>Sinosporangium</taxon>
    </lineage>
</organism>
<evidence type="ECO:0000313" key="5">
    <source>
        <dbReference type="Proteomes" id="UP000198923"/>
    </source>
</evidence>
<feature type="domain" description="DUF6545" evidence="3">
    <location>
        <begin position="244"/>
        <end position="350"/>
    </location>
</feature>
<dbReference type="STRING" id="504805.SAMN05421505_120141"/>
<dbReference type="Pfam" id="PF20182">
    <property type="entry name" value="DUF6545"/>
    <property type="match status" value="1"/>
</dbReference>
<name>A0A1G8EL47_9ACTN</name>
<keyword evidence="2" id="KW-0812">Transmembrane</keyword>
<evidence type="ECO:0000259" key="3">
    <source>
        <dbReference type="Pfam" id="PF20182"/>
    </source>
</evidence>
<dbReference type="AlphaFoldDB" id="A0A1G8EL47"/>
<keyword evidence="5" id="KW-1185">Reference proteome</keyword>
<feature type="transmembrane region" description="Helical" evidence="2">
    <location>
        <begin position="171"/>
        <end position="190"/>
    </location>
</feature>
<keyword evidence="2" id="KW-0472">Membrane</keyword>
<feature type="transmembrane region" description="Helical" evidence="2">
    <location>
        <begin position="65"/>
        <end position="85"/>
    </location>
</feature>
<evidence type="ECO:0000256" key="2">
    <source>
        <dbReference type="SAM" id="Phobius"/>
    </source>
</evidence>
<sequence length="362" mass="38481">MSVVDWVALVLLWGAALSRVGAARTSLAQRMLWGAFTALAVSRVFSAPPVVAWLDSTTGMEWATLGRHVTGLLSATCLLAYVEVISRAARGSSRARWIWPSLAAAVAFLVVMFTVRGGRIYWVDGATGAGETALSGRLYLLGFDGWLMVCLAAAGWMFASYARVAPGLLRVGLVVSAAAMAAGVVNRAHVLAVNAANLLRPGWGVVEWGLLGRVTFLACVAGIVVGTSIPAWHAVRARARTLGVLRELRPVWAAIVAQYPDIAFRVRGSLDARLARRVLEIRDGMLSLTAAVPPPGDGDPRQVAAWLHRALRAARAGSGSGVPSGRIPGPSGSGIEEETRWLRQVAREFKHTPAEGRVRLVS</sequence>
<protein>
    <recommendedName>
        <fullName evidence="3">DUF6545 domain-containing protein</fullName>
    </recommendedName>
</protein>
<dbReference type="NCBIfam" id="NF042915">
    <property type="entry name" value="MAB_1171c_fam"/>
    <property type="match status" value="1"/>
</dbReference>
<feature type="transmembrane region" description="Helical" evidence="2">
    <location>
        <begin position="97"/>
        <end position="118"/>
    </location>
</feature>
<dbReference type="InterPro" id="IPR046675">
    <property type="entry name" value="DUF6545"/>
</dbReference>
<feature type="region of interest" description="Disordered" evidence="1">
    <location>
        <begin position="316"/>
        <end position="335"/>
    </location>
</feature>
<accession>A0A1G8EL47</accession>
<feature type="transmembrane region" description="Helical" evidence="2">
    <location>
        <begin position="138"/>
        <end position="159"/>
    </location>
</feature>
<feature type="compositionally biased region" description="Low complexity" evidence="1">
    <location>
        <begin position="316"/>
        <end position="334"/>
    </location>
</feature>
<proteinExistence type="predicted"/>
<dbReference type="EMBL" id="FNCN01000020">
    <property type="protein sequence ID" value="SDH70429.1"/>
    <property type="molecule type" value="Genomic_DNA"/>
</dbReference>
<reference evidence="4 5" key="1">
    <citation type="submission" date="2016-10" db="EMBL/GenBank/DDBJ databases">
        <authorList>
            <person name="de Groot N.N."/>
        </authorList>
    </citation>
    <scope>NUCLEOTIDE SEQUENCE [LARGE SCALE GENOMIC DNA]</scope>
    <source>
        <strain evidence="4 5">CPCC 201354</strain>
    </source>
</reference>
<dbReference type="InterPro" id="IPR050039">
    <property type="entry name" value="MAB_1171c-like"/>
</dbReference>
<gene>
    <name evidence="4" type="ORF">SAMN05421505_120141</name>
</gene>
<evidence type="ECO:0000256" key="1">
    <source>
        <dbReference type="SAM" id="MobiDB-lite"/>
    </source>
</evidence>
<feature type="transmembrane region" description="Helical" evidence="2">
    <location>
        <begin position="210"/>
        <end position="232"/>
    </location>
</feature>
<dbReference type="Proteomes" id="UP000198923">
    <property type="component" value="Unassembled WGS sequence"/>
</dbReference>
<evidence type="ECO:0000313" key="4">
    <source>
        <dbReference type="EMBL" id="SDH70429.1"/>
    </source>
</evidence>